<evidence type="ECO:0000313" key="3">
    <source>
        <dbReference type="Proteomes" id="UP000194236"/>
    </source>
</evidence>
<accession>A0A1Y3BPQ4</accession>
<evidence type="ECO:0000313" key="2">
    <source>
        <dbReference type="EMBL" id="OTF82960.1"/>
    </source>
</evidence>
<reference evidence="2 3" key="1">
    <citation type="submission" date="2017-03" db="EMBL/GenBank/DDBJ databases">
        <title>Genome Survey of Euroglyphus maynei.</title>
        <authorList>
            <person name="Arlian L.G."/>
            <person name="Morgan M.S."/>
            <person name="Rider S.D."/>
        </authorList>
    </citation>
    <scope>NUCLEOTIDE SEQUENCE [LARGE SCALE GENOMIC DNA]</scope>
    <source>
        <strain evidence="2">Arlian Lab</strain>
        <tissue evidence="2">Whole body</tissue>
    </source>
</reference>
<evidence type="ECO:0000256" key="1">
    <source>
        <dbReference type="SAM" id="MobiDB-lite"/>
    </source>
</evidence>
<dbReference type="AlphaFoldDB" id="A0A1Y3BPQ4"/>
<feature type="compositionally biased region" description="Polar residues" evidence="1">
    <location>
        <begin position="114"/>
        <end position="131"/>
    </location>
</feature>
<dbReference type="Proteomes" id="UP000194236">
    <property type="component" value="Unassembled WGS sequence"/>
</dbReference>
<gene>
    <name evidence="2" type="ORF">BLA29_010572</name>
</gene>
<protein>
    <submittedName>
        <fullName evidence="2">Uncharacterized protein</fullName>
    </submittedName>
</protein>
<organism evidence="2 3">
    <name type="scientific">Euroglyphus maynei</name>
    <name type="common">Mayne's house dust mite</name>
    <dbReference type="NCBI Taxonomy" id="6958"/>
    <lineage>
        <taxon>Eukaryota</taxon>
        <taxon>Metazoa</taxon>
        <taxon>Ecdysozoa</taxon>
        <taxon>Arthropoda</taxon>
        <taxon>Chelicerata</taxon>
        <taxon>Arachnida</taxon>
        <taxon>Acari</taxon>
        <taxon>Acariformes</taxon>
        <taxon>Sarcoptiformes</taxon>
        <taxon>Astigmata</taxon>
        <taxon>Psoroptidia</taxon>
        <taxon>Analgoidea</taxon>
        <taxon>Pyroglyphidae</taxon>
        <taxon>Pyroglyphinae</taxon>
        <taxon>Euroglyphus</taxon>
    </lineage>
</organism>
<keyword evidence="3" id="KW-1185">Reference proteome</keyword>
<sequence length="188" mass="21234">MLIGAGVIFIIIGAMIYCNGVLKLDEHDLCWSMTNKRDRSKRYKRTARESHIFESYLSINMLPQCFNSLDITSSSSAANIIHQQRLMLPRIDIQQIRNDSNRETMVDVHLPQQQSMSPSIATTNNESNNDSGLMEQQGDDTLSNDRIYLISQQQTMVSGSDSEDSNCIESPPSYDDVVMTDSGIYRTI</sequence>
<feature type="region of interest" description="Disordered" evidence="1">
    <location>
        <begin position="114"/>
        <end position="139"/>
    </location>
</feature>
<name>A0A1Y3BPQ4_EURMA</name>
<dbReference type="EMBL" id="MUJZ01005924">
    <property type="protein sequence ID" value="OTF82960.1"/>
    <property type="molecule type" value="Genomic_DNA"/>
</dbReference>
<proteinExistence type="predicted"/>
<dbReference type="OrthoDB" id="10452366at2759"/>
<comment type="caution">
    <text evidence="2">The sequence shown here is derived from an EMBL/GenBank/DDBJ whole genome shotgun (WGS) entry which is preliminary data.</text>
</comment>